<dbReference type="RefSeq" id="XP_025372005.1">
    <property type="nucleotide sequence ID" value="XM_025511216.1"/>
</dbReference>
<organism evidence="1 2">
    <name type="scientific">Ceraceosorus guamensis</name>
    <dbReference type="NCBI Taxonomy" id="1522189"/>
    <lineage>
        <taxon>Eukaryota</taxon>
        <taxon>Fungi</taxon>
        <taxon>Dikarya</taxon>
        <taxon>Basidiomycota</taxon>
        <taxon>Ustilaginomycotina</taxon>
        <taxon>Exobasidiomycetes</taxon>
        <taxon>Ceraceosorales</taxon>
        <taxon>Ceraceosoraceae</taxon>
        <taxon>Ceraceosorus</taxon>
    </lineage>
</organism>
<name>A0A316WB48_9BASI</name>
<evidence type="ECO:0000313" key="2">
    <source>
        <dbReference type="Proteomes" id="UP000245783"/>
    </source>
</evidence>
<dbReference type="AlphaFoldDB" id="A0A316WB48"/>
<dbReference type="InParanoid" id="A0A316WB48"/>
<dbReference type="EMBL" id="KZ819358">
    <property type="protein sequence ID" value="PWN44845.1"/>
    <property type="molecule type" value="Genomic_DNA"/>
</dbReference>
<dbReference type="GeneID" id="37033086"/>
<accession>A0A316WB48</accession>
<keyword evidence="2" id="KW-1185">Reference proteome</keyword>
<dbReference type="Proteomes" id="UP000245783">
    <property type="component" value="Unassembled WGS sequence"/>
</dbReference>
<evidence type="ECO:0000313" key="1">
    <source>
        <dbReference type="EMBL" id="PWN44845.1"/>
    </source>
</evidence>
<gene>
    <name evidence="1" type="ORF">IE81DRAFT_240481</name>
</gene>
<protein>
    <submittedName>
        <fullName evidence="1">Uncharacterized protein</fullName>
    </submittedName>
</protein>
<sequence length="108" mass="12392">MHGTLTRAARISLVDSRLRARLCGTVMLLIRLTTHANNFDVQFIQQPSLWRLRPYARRELSTRRGHREVLTAGLFAGALRNNSLRCDALPYLRTLWLLRQILFGCGST</sequence>
<reference evidence="1 2" key="1">
    <citation type="journal article" date="2018" name="Mol. Biol. Evol.">
        <title>Broad Genomic Sampling Reveals a Smut Pathogenic Ancestry of the Fungal Clade Ustilaginomycotina.</title>
        <authorList>
            <person name="Kijpornyongpan T."/>
            <person name="Mondo S.J."/>
            <person name="Barry K."/>
            <person name="Sandor L."/>
            <person name="Lee J."/>
            <person name="Lipzen A."/>
            <person name="Pangilinan J."/>
            <person name="LaButti K."/>
            <person name="Hainaut M."/>
            <person name="Henrissat B."/>
            <person name="Grigoriev I.V."/>
            <person name="Spatafora J.W."/>
            <person name="Aime M.C."/>
        </authorList>
    </citation>
    <scope>NUCLEOTIDE SEQUENCE [LARGE SCALE GENOMIC DNA]</scope>
    <source>
        <strain evidence="1 2">MCA 4658</strain>
    </source>
</reference>
<proteinExistence type="predicted"/>